<feature type="coiled-coil region" evidence="1">
    <location>
        <begin position="149"/>
        <end position="211"/>
    </location>
</feature>
<dbReference type="CDD" id="cd13399">
    <property type="entry name" value="Slt35-like"/>
    <property type="match status" value="1"/>
</dbReference>
<keyword evidence="1" id="KW-0175">Coiled coil</keyword>
<protein>
    <submittedName>
        <fullName evidence="4">Lytic transglycosylase domain-containing protein</fullName>
    </submittedName>
</protein>
<reference evidence="5" key="1">
    <citation type="journal article" date="2019" name="Int. J. Syst. Evol. Microbiol.">
        <title>The Global Catalogue of Microorganisms (GCM) 10K type strain sequencing project: providing services to taxonomists for standard genome sequencing and annotation.</title>
        <authorList>
            <consortium name="The Broad Institute Genomics Platform"/>
            <consortium name="The Broad Institute Genome Sequencing Center for Infectious Disease"/>
            <person name="Wu L."/>
            <person name="Ma J."/>
        </authorList>
    </citation>
    <scope>NUCLEOTIDE SEQUENCE [LARGE SCALE GENOMIC DNA]</scope>
    <source>
        <strain evidence="5">KACC 14249</strain>
    </source>
</reference>
<evidence type="ECO:0000256" key="2">
    <source>
        <dbReference type="SAM" id="SignalP"/>
    </source>
</evidence>
<gene>
    <name evidence="4" type="ORF">ACFQDO_02860</name>
</gene>
<organism evidence="4 5">
    <name type="scientific">Angustibacter luteus</name>
    <dbReference type="NCBI Taxonomy" id="658456"/>
    <lineage>
        <taxon>Bacteria</taxon>
        <taxon>Bacillati</taxon>
        <taxon>Actinomycetota</taxon>
        <taxon>Actinomycetes</taxon>
        <taxon>Kineosporiales</taxon>
        <taxon>Kineosporiaceae</taxon>
    </lineage>
</organism>
<keyword evidence="2" id="KW-0732">Signal</keyword>
<evidence type="ECO:0000313" key="4">
    <source>
        <dbReference type="EMBL" id="MFC6006060.1"/>
    </source>
</evidence>
<dbReference type="Gene3D" id="6.10.250.3150">
    <property type="match status" value="1"/>
</dbReference>
<proteinExistence type="predicted"/>
<feature type="signal peptide" evidence="2">
    <location>
        <begin position="1"/>
        <end position="36"/>
    </location>
</feature>
<accession>A0ABW1JAU6</accession>
<dbReference type="Gene3D" id="1.10.530.10">
    <property type="match status" value="1"/>
</dbReference>
<feature type="domain" description="Transglycosylase SLT" evidence="3">
    <location>
        <begin position="278"/>
        <end position="329"/>
    </location>
</feature>
<dbReference type="RefSeq" id="WP_345716924.1">
    <property type="nucleotide sequence ID" value="NZ_BAABFP010000005.1"/>
</dbReference>
<dbReference type="Proteomes" id="UP001596189">
    <property type="component" value="Unassembled WGS sequence"/>
</dbReference>
<dbReference type="Pfam" id="PF13406">
    <property type="entry name" value="SLT_2"/>
    <property type="match status" value="1"/>
</dbReference>
<evidence type="ECO:0000313" key="5">
    <source>
        <dbReference type="Proteomes" id="UP001596189"/>
    </source>
</evidence>
<keyword evidence="5" id="KW-1185">Reference proteome</keyword>
<dbReference type="SUPFAM" id="SSF53955">
    <property type="entry name" value="Lysozyme-like"/>
    <property type="match status" value="1"/>
</dbReference>
<sequence length="365" mass="37770">MTPGERTPSRARWAWRAIASLACVSLTWVVSAPAQAEDAATARRHAQEAAAQVQQIQERLATAEAGYEAALSGVGDRVSDYLQADAQSADAQHSADAAADQAAASVRALYLSGGQAGLLNTVLTSSSLEDLASRMIGVDRVLSTTSASADDAQQQADRLVDVAAEKERHADAAVVTAAQLTRQADQVAALLAAAQHSLDSLSATARQLTEAEDAARALAAARRAAEAGQDDAIGAARAQLPTAEYFRLYQAAARTCSGMDWTLLAAVGQVESGHGRNAGTSSAGAQGPMQFMPGTFASYAVDGNHDGKLDVYSPADAIYTAARYLCSGGAGSPAGVSAALFRYNRAQWYVDLVLSVQAQLQATLG</sequence>
<comment type="caution">
    <text evidence="4">The sequence shown here is derived from an EMBL/GenBank/DDBJ whole genome shotgun (WGS) entry which is preliminary data.</text>
</comment>
<feature type="coiled-coil region" evidence="1">
    <location>
        <begin position="39"/>
        <end position="66"/>
    </location>
</feature>
<dbReference type="InterPro" id="IPR023346">
    <property type="entry name" value="Lysozyme-like_dom_sf"/>
</dbReference>
<dbReference type="PANTHER" id="PTHR30163:SF8">
    <property type="entry name" value="LYTIC MUREIN TRANSGLYCOSYLASE"/>
    <property type="match status" value="1"/>
</dbReference>
<feature type="chain" id="PRO_5045142486" evidence="2">
    <location>
        <begin position="37"/>
        <end position="365"/>
    </location>
</feature>
<dbReference type="InterPro" id="IPR031304">
    <property type="entry name" value="SLT_2"/>
</dbReference>
<dbReference type="EMBL" id="JBHSRD010000002">
    <property type="protein sequence ID" value="MFC6006060.1"/>
    <property type="molecule type" value="Genomic_DNA"/>
</dbReference>
<dbReference type="PANTHER" id="PTHR30163">
    <property type="entry name" value="MEMBRANE-BOUND LYTIC MUREIN TRANSGLYCOSYLASE B"/>
    <property type="match status" value="1"/>
</dbReference>
<name>A0ABW1JAU6_9ACTN</name>
<evidence type="ECO:0000259" key="3">
    <source>
        <dbReference type="Pfam" id="PF13406"/>
    </source>
</evidence>
<evidence type="ECO:0000256" key="1">
    <source>
        <dbReference type="SAM" id="Coils"/>
    </source>
</evidence>
<dbReference type="InterPro" id="IPR043426">
    <property type="entry name" value="MltB-like"/>
</dbReference>